<dbReference type="Pfam" id="PF05705">
    <property type="entry name" value="DUF829"/>
    <property type="match status" value="1"/>
</dbReference>
<dbReference type="PANTHER" id="PTHR12265:SF11">
    <property type="entry name" value="ALPHA_BETA-HYDROLASES SUPERFAMILY PROTEIN"/>
    <property type="match status" value="1"/>
</dbReference>
<dbReference type="EMBL" id="VEPZ02001421">
    <property type="protein sequence ID" value="KAE8674009.1"/>
    <property type="molecule type" value="Genomic_DNA"/>
</dbReference>
<reference evidence="1" key="1">
    <citation type="submission" date="2019-09" db="EMBL/GenBank/DDBJ databases">
        <title>Draft genome information of white flower Hibiscus syriacus.</title>
        <authorList>
            <person name="Kim Y.-M."/>
        </authorList>
    </citation>
    <scope>NUCLEOTIDE SEQUENCE [LARGE SCALE GENOMIC DNA]</scope>
    <source>
        <strain evidence="1">YM2019G1</strain>
    </source>
</reference>
<dbReference type="InterPro" id="IPR029058">
    <property type="entry name" value="AB_hydrolase_fold"/>
</dbReference>
<evidence type="ECO:0000313" key="2">
    <source>
        <dbReference type="Proteomes" id="UP000436088"/>
    </source>
</evidence>
<dbReference type="SUPFAM" id="SSF53474">
    <property type="entry name" value="alpha/beta-Hydrolases"/>
    <property type="match status" value="1"/>
</dbReference>
<proteinExistence type="predicted"/>
<organism evidence="1 2">
    <name type="scientific">Hibiscus syriacus</name>
    <name type="common">Rose of Sharon</name>
    <dbReference type="NCBI Taxonomy" id="106335"/>
    <lineage>
        <taxon>Eukaryota</taxon>
        <taxon>Viridiplantae</taxon>
        <taxon>Streptophyta</taxon>
        <taxon>Embryophyta</taxon>
        <taxon>Tracheophyta</taxon>
        <taxon>Spermatophyta</taxon>
        <taxon>Magnoliopsida</taxon>
        <taxon>eudicotyledons</taxon>
        <taxon>Gunneridae</taxon>
        <taxon>Pentapetalae</taxon>
        <taxon>rosids</taxon>
        <taxon>malvids</taxon>
        <taxon>Malvales</taxon>
        <taxon>Malvaceae</taxon>
        <taxon>Malvoideae</taxon>
        <taxon>Hibiscus</taxon>
    </lineage>
</organism>
<dbReference type="AlphaFoldDB" id="A0A6A2YDR0"/>
<keyword evidence="2" id="KW-1185">Reference proteome</keyword>
<dbReference type="InterPro" id="IPR008547">
    <property type="entry name" value="DUF829_TMEM53"/>
</dbReference>
<dbReference type="GO" id="GO:0016787">
    <property type="term" value="F:hydrolase activity"/>
    <property type="evidence" value="ECO:0007669"/>
    <property type="project" value="UniProtKB-KW"/>
</dbReference>
<evidence type="ECO:0000313" key="1">
    <source>
        <dbReference type="EMBL" id="KAE8674009.1"/>
    </source>
</evidence>
<name>A0A6A2YDR0_HIBSY</name>
<sequence length="359" mass="40379">MGAASSNALCSSSSITKSLPIPPFLTKVTIAHFRKLLRRLKSDAYFRVSAKPIHSSSFNANDKDVAWNKAADVVISGDGKAEDFGCKDKVVTVVVLGWLGAKTKHLKRYVEWHNLRGIHDVTFAVDVNELLWFDLGVRLERRISGLRNELAEWVLEKEEDGRERCFIFHAFSNTGWLIYGSLLDSFQGRDGLREKIKGVIIDSGAADPFNPKVWAAGFTAAILKKQSYLVNGLRSAVTDSKLQKEEPGIIEAVLLSALEKFFASVLNMPDVNRRLKKIVNAVMEHPPPCPQLYLYSTADKVVNYKSIELSIEELQKKGVKVFSFNFGTTPHVDHYRTFPNVYSSQLHNFLKECFAVKQR</sequence>
<gene>
    <name evidence="1" type="ORF">F3Y22_tig00111769pilonHSYRG00257</name>
</gene>
<dbReference type="PANTHER" id="PTHR12265">
    <property type="entry name" value="TRANSMEMBRANE PROTEIN 53"/>
    <property type="match status" value="1"/>
</dbReference>
<accession>A0A6A2YDR0</accession>
<dbReference type="Proteomes" id="UP000436088">
    <property type="component" value="Unassembled WGS sequence"/>
</dbReference>
<protein>
    <submittedName>
        <fullName evidence="1">Bifunctional epoxide hydrolase 2-like isoform X1</fullName>
    </submittedName>
</protein>
<comment type="caution">
    <text evidence="1">The sequence shown here is derived from an EMBL/GenBank/DDBJ whole genome shotgun (WGS) entry which is preliminary data.</text>
</comment>